<comment type="caution">
    <text evidence="4">The sequence shown here is derived from an EMBL/GenBank/DDBJ whole genome shotgun (WGS) entry which is preliminary data.</text>
</comment>
<name>A0ABP7VP93_9FLAO</name>
<dbReference type="Pfam" id="PF13585">
    <property type="entry name" value="CHU_C"/>
    <property type="match status" value="1"/>
</dbReference>
<dbReference type="SUPFAM" id="SSF103647">
    <property type="entry name" value="TSP type-3 repeat"/>
    <property type="match status" value="1"/>
</dbReference>
<dbReference type="RefSeq" id="WP_344816171.1">
    <property type="nucleotide sequence ID" value="NZ_BAABCT010000003.1"/>
</dbReference>
<evidence type="ECO:0000259" key="3">
    <source>
        <dbReference type="Pfam" id="PF17517"/>
    </source>
</evidence>
<dbReference type="Gene3D" id="2.60.40.10">
    <property type="entry name" value="Immunoglobulins"/>
    <property type="match status" value="1"/>
</dbReference>
<feature type="domain" description="IgGFc-binding protein N-terminal" evidence="3">
    <location>
        <begin position="135"/>
        <end position="447"/>
    </location>
</feature>
<organism evidence="4 5">
    <name type="scientific">Flavobacterium cheonanense</name>
    <dbReference type="NCBI Taxonomy" id="706183"/>
    <lineage>
        <taxon>Bacteria</taxon>
        <taxon>Pseudomonadati</taxon>
        <taxon>Bacteroidota</taxon>
        <taxon>Flavobacteriia</taxon>
        <taxon>Flavobacteriales</taxon>
        <taxon>Flavobacteriaceae</taxon>
        <taxon>Flavobacterium</taxon>
    </lineage>
</organism>
<feature type="signal peptide" evidence="2">
    <location>
        <begin position="1"/>
        <end position="20"/>
    </location>
</feature>
<dbReference type="InterPro" id="IPR013783">
    <property type="entry name" value="Ig-like_fold"/>
</dbReference>
<feature type="region of interest" description="Disordered" evidence="1">
    <location>
        <begin position="543"/>
        <end position="564"/>
    </location>
</feature>
<proteinExistence type="predicted"/>
<evidence type="ECO:0000256" key="1">
    <source>
        <dbReference type="SAM" id="MobiDB-lite"/>
    </source>
</evidence>
<gene>
    <name evidence="4" type="ORF">GCM10022389_15670</name>
</gene>
<dbReference type="Proteomes" id="UP001500367">
    <property type="component" value="Unassembled WGS sequence"/>
</dbReference>
<sequence>MKKRVLLCLLTILLSANCFAQFSKTHYIPPLSHTNSVDPQEQFLYISSPSLVPINFQIQEIGGTTIDGTVSRDAPYVYSIGFGTDTQLITNEFDVSVVKNNKGFIIQAQDLIYVTVRLTAQNSLHAGGLVAKGSAALGTNFRIGGFINTGAPSSSENYFTFASILATENNTTITFDDIKTGVTLLNNVAAGNTPANVTLNAGDSYVIAVKGPSNPNRDGLIGMLINSNKPIAVNCGSFAGSNGSTSNLDLGFDQIVSAERTGQEYIFIKGSGVNVTERPLIVAHEDNTQVFTNGLTTPIATLNAGEYLALDGSQFSANGNLYVNTSKNVFAYQGIGGSSSQANQNMHFLPPLSCQTPKTIDNIPFINEVGNQSNFDGTVCLVTKTGATLNFIINGTSYTLASLPGSINVNGPFVVTGNPNYVTYTFDGLNGNVSVFSSEQVYLSYYGSSGAATYGGFYSGFTFRPEVVFQPVAGSSSNCIPNVNLEISSLSGFDVFQWYFNGVAITGATSSSYTPLQPGYYKVKATLTECGIDLFSDEIPVSTCPTNSDSDNSNDNIDQDYDGDGITNCDESFGNQNVSLANPLAGTVAVGTYSNSFTGAISTSTTASAAPFIGNADGSFVTDIPPGKTNTVKYQLTFPQPISLAIEYVATANSTDLLDANAEFIINSPINKTITVLNPTNQLLIDTNYDGIFESGVTEYSSFEIRFRVNSTTPLAAGTGTFKFMASQVTSISFSHRNLSDALPNKSTFKIIATCVPKDYDGDGIYDQFDYDSDNDGIPDYIEVQGASFVAVSNIDANNDGIDDAYNTGLTPVDFDNDGIVDYLDLDSDNDGIYDLNESGYTVTDANSNGMIDGANFGINGWLNSLETTPDSGIIANSIANTDSDLLNNYLDLDSDGDGCNDVIEAGYADGNNDGILGTTTPPTVNPNNGVVTSGTGYVNPNSNYFTPAPIVITTQPANQFSCELQGTTFTLTTSTPITTYQWQASSDNGLTWTNITNNTNYAGATTDILAVNNITMSMAGYKYRVILNRIGNSCGLISGDASLSIYALPVVVSPLSLIQCDDNTDGISTFNLTEKNTFISTNSLNETFTFFTNQVAAQTNDTAFLISSPLAFTTANTSVWVRVQNANNCFSVARLDLIVSSPQLPASFIIPNQVKCDDYINATNNEYDGIATFDLTQIYNNTLAQLPTPTSDFTIKFYKNQADFNAENDSNGNSLAITNISNYRNIGYPNSQTIWVRVDSNINNGCYGFKTFNVIVEPTPVFNTVGVNNVIRHCDDDHDGIYGFDTSTLESDILQGQTNIDVTYYDASGVQFTMTNPFSVNTSQTITVRLTNNPSLASDGPCYYEKTIQFIVDDLPQIFPLLPNQLTFCDDETDPADQDGLLDFDTTNILPTILQGQTGFDISFTLQDGTVILNNLPPTFTTGTQNITLTLTNPLNPSCPVSTILNFIVNPTPSIDLNQNGWANQLVCTNLPTFTVTLDAGITDATPSSAYTYQWYLEGNLLAGETNYSITVNTGGTYTVVVTNSLGCPKTRTIEVTTSVIATIDDINIIDLSENNSVEVIVSGNGDYVYSIQEPYGPYQDSNIFNNVPMGFHTVYVKDLNGCGITEQLISVLGVPQYFTPNGDGFNDTWNIKGANEQFYANSIIHIYDRYGKLVKQISAIGQGWDGTYNGNLAPSDDYWYNITFDDGRNTKGHFALKR</sequence>
<reference evidence="5" key="1">
    <citation type="journal article" date="2019" name="Int. J. Syst. Evol. Microbiol.">
        <title>The Global Catalogue of Microorganisms (GCM) 10K type strain sequencing project: providing services to taxonomists for standard genome sequencing and annotation.</title>
        <authorList>
            <consortium name="The Broad Institute Genomics Platform"/>
            <consortium name="The Broad Institute Genome Sequencing Center for Infectious Disease"/>
            <person name="Wu L."/>
            <person name="Ma J."/>
        </authorList>
    </citation>
    <scope>NUCLEOTIDE SEQUENCE [LARGE SCALE GENOMIC DNA]</scope>
    <source>
        <strain evidence="5">JCM 17069</strain>
    </source>
</reference>
<evidence type="ECO:0000313" key="5">
    <source>
        <dbReference type="Proteomes" id="UP001500367"/>
    </source>
</evidence>
<feature type="chain" id="PRO_5046375454" description="IgGFc-binding protein N-terminal domain-containing protein" evidence="2">
    <location>
        <begin position="21"/>
        <end position="1700"/>
    </location>
</feature>
<dbReference type="EMBL" id="BAABCT010000003">
    <property type="protein sequence ID" value="GAA4071281.1"/>
    <property type="molecule type" value="Genomic_DNA"/>
</dbReference>
<dbReference type="InterPro" id="IPR028974">
    <property type="entry name" value="TSP_type-3_rpt"/>
</dbReference>
<dbReference type="NCBIfam" id="TIGR04131">
    <property type="entry name" value="Bac_Flav_CTERM"/>
    <property type="match status" value="1"/>
</dbReference>
<dbReference type="InterPro" id="IPR035234">
    <property type="entry name" value="IgGFc-bd_N"/>
</dbReference>
<dbReference type="CDD" id="cd00146">
    <property type="entry name" value="PKD"/>
    <property type="match status" value="1"/>
</dbReference>
<feature type="compositionally biased region" description="Low complexity" evidence="1">
    <location>
        <begin position="547"/>
        <end position="556"/>
    </location>
</feature>
<evidence type="ECO:0000256" key="2">
    <source>
        <dbReference type="SAM" id="SignalP"/>
    </source>
</evidence>
<evidence type="ECO:0000313" key="4">
    <source>
        <dbReference type="EMBL" id="GAA4071281.1"/>
    </source>
</evidence>
<keyword evidence="2" id="KW-0732">Signal</keyword>
<accession>A0ABP7VP93</accession>
<protein>
    <recommendedName>
        <fullName evidence="3">IgGFc-binding protein N-terminal domain-containing protein</fullName>
    </recommendedName>
</protein>
<dbReference type="Pfam" id="PF17517">
    <property type="entry name" value="IgGFc_binding"/>
    <property type="match status" value="1"/>
</dbReference>
<dbReference type="InterPro" id="IPR026341">
    <property type="entry name" value="T9SS_type_B"/>
</dbReference>
<keyword evidence="5" id="KW-1185">Reference proteome</keyword>